<dbReference type="Gene3D" id="3.40.630.30">
    <property type="match status" value="1"/>
</dbReference>
<keyword evidence="7" id="KW-0808">Transferase</keyword>
<dbReference type="Pfam" id="PF00583">
    <property type="entry name" value="Acetyltransf_1"/>
    <property type="match status" value="1"/>
</dbReference>
<evidence type="ECO:0000256" key="4">
    <source>
        <dbReference type="ARBA" id="ARBA00012950"/>
    </source>
</evidence>
<dbReference type="AlphaFoldDB" id="A0AAD5XN72"/>
<dbReference type="GO" id="GO:0010485">
    <property type="term" value="F:histone H4 acetyltransferase activity"/>
    <property type="evidence" value="ECO:0007669"/>
    <property type="project" value="InterPro"/>
</dbReference>
<dbReference type="GO" id="GO:0043998">
    <property type="term" value="F:histone H2A acetyltransferase activity"/>
    <property type="evidence" value="ECO:0007669"/>
    <property type="project" value="InterPro"/>
</dbReference>
<sequence length="179" mass="20313">MLLPDQPGVQVRKCLAELARYVAAKDTGWSSSDKLAEMTEENARYVIATETSPDGSTARVGFLYFQFTMEDTCDTEDEESDDNSGSDQERQIPVVYCYELQLEEAFQRRGLGTYFMNLLEELGTRYHMKKSMLTVFKSNTTAIAFYTKRGYVVDGISPSNHLPPRRAARISYEILSKSL</sequence>
<feature type="domain" description="N-acetyltransferase" evidence="12">
    <location>
        <begin position="33"/>
        <end position="175"/>
    </location>
</feature>
<keyword evidence="8" id="KW-0539">Nucleus</keyword>
<comment type="similarity">
    <text evidence="3">Belongs to the acetyltransferase family. NAA40 subfamily.</text>
</comment>
<dbReference type="SUPFAM" id="SSF55729">
    <property type="entry name" value="Acyl-CoA N-acyltransferases (Nat)"/>
    <property type="match status" value="1"/>
</dbReference>
<accession>A0AAD5XN72</accession>
<name>A0AAD5XN72_9FUNG</name>
<evidence type="ECO:0000313" key="13">
    <source>
        <dbReference type="EMBL" id="KAJ3167028.1"/>
    </source>
</evidence>
<dbReference type="EMBL" id="JADGJQ010000149">
    <property type="protein sequence ID" value="KAJ3167028.1"/>
    <property type="molecule type" value="Genomic_DNA"/>
</dbReference>
<organism evidence="13 14">
    <name type="scientific">Geranomyces variabilis</name>
    <dbReference type="NCBI Taxonomy" id="109894"/>
    <lineage>
        <taxon>Eukaryota</taxon>
        <taxon>Fungi</taxon>
        <taxon>Fungi incertae sedis</taxon>
        <taxon>Chytridiomycota</taxon>
        <taxon>Chytridiomycota incertae sedis</taxon>
        <taxon>Chytridiomycetes</taxon>
        <taxon>Spizellomycetales</taxon>
        <taxon>Powellomycetaceae</taxon>
        <taxon>Geranomyces</taxon>
    </lineage>
</organism>
<evidence type="ECO:0000256" key="3">
    <source>
        <dbReference type="ARBA" id="ARBA00008870"/>
    </source>
</evidence>
<dbReference type="Proteomes" id="UP001212152">
    <property type="component" value="Unassembled WGS sequence"/>
</dbReference>
<evidence type="ECO:0000256" key="1">
    <source>
        <dbReference type="ARBA" id="ARBA00004123"/>
    </source>
</evidence>
<keyword evidence="6" id="KW-0963">Cytoplasm</keyword>
<dbReference type="InterPro" id="IPR000182">
    <property type="entry name" value="GNAT_dom"/>
</dbReference>
<comment type="catalytic activity">
    <reaction evidence="10">
        <text>N-terminal L-seryl-[histone H2A] + acetyl-CoA = N-terminal N(alpha)-acetyl-L-seryl-[histone H2A] + CoA + H(+)</text>
        <dbReference type="Rhea" id="RHEA:50600"/>
        <dbReference type="Rhea" id="RHEA-COMP:12742"/>
        <dbReference type="Rhea" id="RHEA-COMP:12744"/>
        <dbReference type="ChEBI" id="CHEBI:15378"/>
        <dbReference type="ChEBI" id="CHEBI:57287"/>
        <dbReference type="ChEBI" id="CHEBI:57288"/>
        <dbReference type="ChEBI" id="CHEBI:64738"/>
        <dbReference type="ChEBI" id="CHEBI:83690"/>
        <dbReference type="EC" id="2.3.1.257"/>
    </reaction>
</comment>
<dbReference type="PANTHER" id="PTHR20531">
    <property type="entry name" value="N-ALPHA-ACETYLTRANSFERASE 40"/>
    <property type="match status" value="1"/>
</dbReference>
<keyword evidence="14" id="KW-1185">Reference proteome</keyword>
<dbReference type="InterPro" id="IPR016181">
    <property type="entry name" value="Acyl_CoA_acyltransferase"/>
</dbReference>
<comment type="subcellular location">
    <subcellularLocation>
        <location evidence="2">Cytoplasm</location>
    </subcellularLocation>
    <subcellularLocation>
        <location evidence="1">Nucleus</location>
    </subcellularLocation>
</comment>
<evidence type="ECO:0000256" key="10">
    <source>
        <dbReference type="ARBA" id="ARBA00047821"/>
    </source>
</evidence>
<dbReference type="PROSITE" id="PS51186">
    <property type="entry name" value="GNAT"/>
    <property type="match status" value="1"/>
</dbReference>
<evidence type="ECO:0000256" key="7">
    <source>
        <dbReference type="ARBA" id="ARBA00022679"/>
    </source>
</evidence>
<dbReference type="InterPro" id="IPR039949">
    <property type="entry name" value="NAA40"/>
</dbReference>
<evidence type="ECO:0000256" key="5">
    <source>
        <dbReference type="ARBA" id="ARBA00015043"/>
    </source>
</evidence>
<evidence type="ECO:0000313" key="14">
    <source>
        <dbReference type="Proteomes" id="UP001212152"/>
    </source>
</evidence>
<evidence type="ECO:0000256" key="8">
    <source>
        <dbReference type="ARBA" id="ARBA00023242"/>
    </source>
</evidence>
<dbReference type="GO" id="GO:0005634">
    <property type="term" value="C:nucleus"/>
    <property type="evidence" value="ECO:0007669"/>
    <property type="project" value="UniProtKB-SubCell"/>
</dbReference>
<proteinExistence type="inferred from homology"/>
<protein>
    <recommendedName>
        <fullName evidence="5">N-alpha-acetyltransferase 40</fullName>
        <ecNumber evidence="4">2.3.1.257</ecNumber>
    </recommendedName>
</protein>
<gene>
    <name evidence="13" type="ORF">HDU87_001744</name>
</gene>
<comment type="caution">
    <text evidence="13">The sequence shown here is derived from an EMBL/GenBank/DDBJ whole genome shotgun (WGS) entry which is preliminary data.</text>
</comment>
<dbReference type="GO" id="GO:0005737">
    <property type="term" value="C:cytoplasm"/>
    <property type="evidence" value="ECO:0007669"/>
    <property type="project" value="UniProtKB-SubCell"/>
</dbReference>
<evidence type="ECO:0000256" key="9">
    <source>
        <dbReference type="ARBA" id="ARBA00023315"/>
    </source>
</evidence>
<dbReference type="GO" id="GO:1990189">
    <property type="term" value="F:protein N-terminal-serine acetyltransferase activity"/>
    <property type="evidence" value="ECO:0007669"/>
    <property type="project" value="UniProtKB-EC"/>
</dbReference>
<comment type="catalytic activity">
    <reaction evidence="11">
        <text>N-terminal L-seryl-[histone H4] + acetyl-CoA = N-terminal N(alpha)-acetyl-L-seryl-[histone H4] + CoA + H(+)</text>
        <dbReference type="Rhea" id="RHEA:50596"/>
        <dbReference type="Rhea" id="RHEA-COMP:12740"/>
        <dbReference type="Rhea" id="RHEA-COMP:12743"/>
        <dbReference type="ChEBI" id="CHEBI:15378"/>
        <dbReference type="ChEBI" id="CHEBI:57287"/>
        <dbReference type="ChEBI" id="CHEBI:57288"/>
        <dbReference type="ChEBI" id="CHEBI:64738"/>
        <dbReference type="ChEBI" id="CHEBI:83690"/>
        <dbReference type="EC" id="2.3.1.257"/>
    </reaction>
</comment>
<dbReference type="PANTHER" id="PTHR20531:SF1">
    <property type="entry name" value="N-ALPHA-ACETYLTRANSFERASE 40"/>
    <property type="match status" value="1"/>
</dbReference>
<evidence type="ECO:0000256" key="2">
    <source>
        <dbReference type="ARBA" id="ARBA00004496"/>
    </source>
</evidence>
<evidence type="ECO:0000259" key="12">
    <source>
        <dbReference type="PROSITE" id="PS51186"/>
    </source>
</evidence>
<reference evidence="13" key="1">
    <citation type="submission" date="2020-05" db="EMBL/GenBank/DDBJ databases">
        <title>Phylogenomic resolution of chytrid fungi.</title>
        <authorList>
            <person name="Stajich J.E."/>
            <person name="Amses K."/>
            <person name="Simmons R."/>
            <person name="Seto K."/>
            <person name="Myers J."/>
            <person name="Bonds A."/>
            <person name="Quandt C.A."/>
            <person name="Barry K."/>
            <person name="Liu P."/>
            <person name="Grigoriev I."/>
            <person name="Longcore J.E."/>
            <person name="James T.Y."/>
        </authorList>
    </citation>
    <scope>NUCLEOTIDE SEQUENCE</scope>
    <source>
        <strain evidence="13">JEL0379</strain>
    </source>
</reference>
<evidence type="ECO:0000256" key="6">
    <source>
        <dbReference type="ARBA" id="ARBA00022490"/>
    </source>
</evidence>
<evidence type="ECO:0000256" key="11">
    <source>
        <dbReference type="ARBA" id="ARBA00049524"/>
    </source>
</evidence>
<keyword evidence="9" id="KW-0012">Acyltransferase</keyword>
<dbReference type="EC" id="2.3.1.257" evidence="4"/>